<dbReference type="AlphaFoldDB" id="A0A8X7VYG8"/>
<sequence>MEWAQCFLHTLYPIPEARRAAERSLSEAAEQSNYGLALLRLVAGLSVDEQTSHAAATAVNFTDVQSFFENIITPELQSPDVNSDPTLKAGSLKFLTMFRSHLPKPFAMQLFPELVRLLKSEANAVHSCAALCIEKLLLVKEKGGRRRYVGSDISSFSLQLMENLFDALKFAGSEENLYVMKCVMRVLGVAEITGEVAAGPCLRFCILSLVSPWPCLSRKRDDSLIILFDSSLFQILLMILTKELVPYSLQLLAQLVELNRGPISPDYMQIFLLILSPCSLNISGHMFRRWWLSQALGVVDKLVKSPSTDEQGFHVLNTVIENTDYLFTRLEQKRTAEFQKSLVVTMSLFLVKHGPANLVDTMNAVQSNIFTTVVDRFWIHDLKLVVGAMEVKLAAVAATRLQIFSIVTLASRPEKERAIDDDEPEMPEDVAAFVNLYNVGRREVDPLEDIRDPKKFLVTSLATLSAAHPGRFPLVIRYNLEKANQDALTQLCTAYKGF</sequence>
<protein>
    <submittedName>
        <fullName evidence="3">Uncharacterized protein</fullName>
    </submittedName>
</protein>
<evidence type="ECO:0000259" key="2">
    <source>
        <dbReference type="Pfam" id="PF08506"/>
    </source>
</evidence>
<dbReference type="Pfam" id="PF08506">
    <property type="entry name" value="Cse1"/>
    <property type="match status" value="1"/>
</dbReference>
<feature type="domain" description="Exportin-2 central" evidence="2">
    <location>
        <begin position="39"/>
        <end position="133"/>
    </location>
</feature>
<gene>
    <name evidence="3" type="ORF">Bca52824_013364</name>
</gene>
<dbReference type="GO" id="GO:0005829">
    <property type="term" value="C:cytosol"/>
    <property type="evidence" value="ECO:0007669"/>
    <property type="project" value="TreeGrafter"/>
</dbReference>
<name>A0A8X7VYG8_BRACI</name>
<dbReference type="GO" id="GO:0006606">
    <property type="term" value="P:protein import into nucleus"/>
    <property type="evidence" value="ECO:0007669"/>
    <property type="project" value="TreeGrafter"/>
</dbReference>
<dbReference type="SUPFAM" id="SSF48371">
    <property type="entry name" value="ARM repeat"/>
    <property type="match status" value="1"/>
</dbReference>
<dbReference type="Proteomes" id="UP000886595">
    <property type="component" value="Unassembled WGS sequence"/>
</dbReference>
<dbReference type="InterPro" id="IPR011989">
    <property type="entry name" value="ARM-like"/>
</dbReference>
<dbReference type="GO" id="GO:0005635">
    <property type="term" value="C:nuclear envelope"/>
    <property type="evidence" value="ECO:0007669"/>
    <property type="project" value="TreeGrafter"/>
</dbReference>
<dbReference type="Pfam" id="PF03378">
    <property type="entry name" value="CAS_CSE1"/>
    <property type="match status" value="3"/>
</dbReference>
<dbReference type="GO" id="GO:0031267">
    <property type="term" value="F:small GTPase binding"/>
    <property type="evidence" value="ECO:0007669"/>
    <property type="project" value="InterPro"/>
</dbReference>
<dbReference type="GO" id="GO:0006611">
    <property type="term" value="P:protein export from nucleus"/>
    <property type="evidence" value="ECO:0007669"/>
    <property type="project" value="TreeGrafter"/>
</dbReference>
<evidence type="ECO:0000259" key="1">
    <source>
        <dbReference type="Pfam" id="PF03378"/>
    </source>
</evidence>
<feature type="domain" description="Exportin-2 C-terminal" evidence="1">
    <location>
        <begin position="219"/>
        <end position="280"/>
    </location>
</feature>
<keyword evidence="4" id="KW-1185">Reference proteome</keyword>
<dbReference type="PANTHER" id="PTHR10997">
    <property type="entry name" value="IMPORTIN-7, 8, 11"/>
    <property type="match status" value="1"/>
</dbReference>
<evidence type="ECO:0000313" key="4">
    <source>
        <dbReference type="Proteomes" id="UP000886595"/>
    </source>
</evidence>
<dbReference type="InterPro" id="IPR013713">
    <property type="entry name" value="XPO2_central"/>
</dbReference>
<dbReference type="PANTHER" id="PTHR10997:SF8">
    <property type="entry name" value="EXPORTIN-2"/>
    <property type="match status" value="1"/>
</dbReference>
<dbReference type="GO" id="GO:0005049">
    <property type="term" value="F:nuclear export signal receptor activity"/>
    <property type="evidence" value="ECO:0007669"/>
    <property type="project" value="TreeGrafter"/>
</dbReference>
<dbReference type="InterPro" id="IPR005043">
    <property type="entry name" value="XPO2_C"/>
</dbReference>
<dbReference type="EMBL" id="JAAMPC010000003">
    <property type="protein sequence ID" value="KAG2320151.1"/>
    <property type="molecule type" value="Genomic_DNA"/>
</dbReference>
<reference evidence="3 4" key="1">
    <citation type="submission" date="2020-02" db="EMBL/GenBank/DDBJ databases">
        <authorList>
            <person name="Ma Q."/>
            <person name="Huang Y."/>
            <person name="Song X."/>
            <person name="Pei D."/>
        </authorList>
    </citation>
    <scope>NUCLEOTIDE SEQUENCE [LARGE SCALE GENOMIC DNA]</scope>
    <source>
        <strain evidence="3">Sxm20200214</strain>
        <tissue evidence="3">Leaf</tissue>
    </source>
</reference>
<dbReference type="Gene3D" id="1.25.10.10">
    <property type="entry name" value="Leucine-rich Repeat Variant"/>
    <property type="match status" value="2"/>
</dbReference>
<dbReference type="OrthoDB" id="3268246at2759"/>
<feature type="domain" description="Exportin-2 C-terminal" evidence="1">
    <location>
        <begin position="134"/>
        <end position="202"/>
    </location>
</feature>
<evidence type="ECO:0000313" key="3">
    <source>
        <dbReference type="EMBL" id="KAG2320151.1"/>
    </source>
</evidence>
<organism evidence="3 4">
    <name type="scientific">Brassica carinata</name>
    <name type="common">Ethiopian mustard</name>
    <name type="synonym">Abyssinian cabbage</name>
    <dbReference type="NCBI Taxonomy" id="52824"/>
    <lineage>
        <taxon>Eukaryota</taxon>
        <taxon>Viridiplantae</taxon>
        <taxon>Streptophyta</taxon>
        <taxon>Embryophyta</taxon>
        <taxon>Tracheophyta</taxon>
        <taxon>Spermatophyta</taxon>
        <taxon>Magnoliopsida</taxon>
        <taxon>eudicotyledons</taxon>
        <taxon>Gunneridae</taxon>
        <taxon>Pentapetalae</taxon>
        <taxon>rosids</taxon>
        <taxon>malvids</taxon>
        <taxon>Brassicales</taxon>
        <taxon>Brassicaceae</taxon>
        <taxon>Brassiceae</taxon>
        <taxon>Brassica</taxon>
    </lineage>
</organism>
<proteinExistence type="predicted"/>
<accession>A0A8X7VYG8</accession>
<comment type="caution">
    <text evidence="3">The sequence shown here is derived from an EMBL/GenBank/DDBJ whole genome shotgun (WGS) entry which is preliminary data.</text>
</comment>
<dbReference type="InterPro" id="IPR016024">
    <property type="entry name" value="ARM-type_fold"/>
</dbReference>
<feature type="domain" description="Exportin-2 C-terminal" evidence="1">
    <location>
        <begin position="291"/>
        <end position="490"/>
    </location>
</feature>